<organism evidence="1 2">
    <name type="scientific">Aureobasidium pullulans</name>
    <name type="common">Black yeast</name>
    <name type="synonym">Pullularia pullulans</name>
    <dbReference type="NCBI Taxonomy" id="5580"/>
    <lineage>
        <taxon>Eukaryota</taxon>
        <taxon>Fungi</taxon>
        <taxon>Dikarya</taxon>
        <taxon>Ascomycota</taxon>
        <taxon>Pezizomycotina</taxon>
        <taxon>Dothideomycetes</taxon>
        <taxon>Dothideomycetidae</taxon>
        <taxon>Dothideales</taxon>
        <taxon>Saccotheciaceae</taxon>
        <taxon>Aureobasidium</taxon>
    </lineage>
</organism>
<proteinExistence type="predicted"/>
<evidence type="ECO:0000313" key="2">
    <source>
        <dbReference type="Proteomes" id="UP000309734"/>
    </source>
</evidence>
<dbReference type="AlphaFoldDB" id="A0A4S9XGI9"/>
<comment type="caution">
    <text evidence="1">The sequence shown here is derived from an EMBL/GenBank/DDBJ whole genome shotgun (WGS) entry which is preliminary data.</text>
</comment>
<protein>
    <recommendedName>
        <fullName evidence="3">F-box domain-containing protein</fullName>
    </recommendedName>
</protein>
<evidence type="ECO:0000313" key="1">
    <source>
        <dbReference type="EMBL" id="THZ78489.1"/>
    </source>
</evidence>
<sequence length="454" mass="51992">MSSTTEYIPWTPTECIVLVSLPLELILEITDYLPASSTACLAPLLKIIWTKGLDPTASPGKCYDTEYPWYPGVENRNHEYLELMRLLRKDTPTHLLCDYCQKFHPKPEVGRGEKRLVCPSSEKTSWLSWPEFDVCLQFENVQMVMNRHCWGEAHGAPLNSLSLHTPWKFVNNQQGTLFLAKFDMEPKIVDGRLILRTTQRAFFTKDQTRITTVDFVRDSANLFKVCKHKMTRCLELNLASLMEESDSDLKKDQTYRSKLFVCSRCSVFHDISILENGLFEEATRADAGMEFVLRTWMDLGQCEHTFSPLWLSAAEHSHPCPTTTCKKAEKITRQGFDKVICDIKASKSKESHSAITLSAIEGALAKIAEGDEQLSQQNHEHMKIIAENGPIATALGYRVSSKVAEPAKPSRRCWGQIKQCLRSKIRRLLRKHNRHRAQKEVQSEDYMERYSTLV</sequence>
<name>A0A4S9XGI9_AURPU</name>
<dbReference type="EMBL" id="QZBS01000013">
    <property type="protein sequence ID" value="THZ78489.1"/>
    <property type="molecule type" value="Genomic_DNA"/>
</dbReference>
<reference evidence="1 2" key="1">
    <citation type="submission" date="2018-10" db="EMBL/GenBank/DDBJ databases">
        <title>Fifty Aureobasidium pullulans genomes reveal a recombining polyextremotolerant generalist.</title>
        <authorList>
            <person name="Gostincar C."/>
            <person name="Turk M."/>
            <person name="Zajc J."/>
            <person name="Gunde-Cimerman N."/>
        </authorList>
    </citation>
    <scope>NUCLEOTIDE SEQUENCE [LARGE SCALE GENOMIC DNA]</scope>
    <source>
        <strain evidence="1 2">EXF-3519</strain>
    </source>
</reference>
<accession>A0A4S9XGI9</accession>
<gene>
    <name evidence="1" type="ORF">D6C85_01042</name>
</gene>
<evidence type="ECO:0008006" key="3">
    <source>
        <dbReference type="Google" id="ProtNLM"/>
    </source>
</evidence>
<dbReference type="Proteomes" id="UP000309734">
    <property type="component" value="Unassembled WGS sequence"/>
</dbReference>